<dbReference type="SMART" id="SM00342">
    <property type="entry name" value="HTH_ARAC"/>
    <property type="match status" value="1"/>
</dbReference>
<keyword evidence="3" id="KW-0804">Transcription</keyword>
<dbReference type="GO" id="GO:0003700">
    <property type="term" value="F:DNA-binding transcription factor activity"/>
    <property type="evidence" value="ECO:0007669"/>
    <property type="project" value="InterPro"/>
</dbReference>
<dbReference type="RefSeq" id="WP_138597657.1">
    <property type="nucleotide sequence ID" value="NZ_PNCK01000061.1"/>
</dbReference>
<dbReference type="Gene3D" id="1.10.10.60">
    <property type="entry name" value="Homeodomain-like"/>
    <property type="match status" value="2"/>
</dbReference>
<dbReference type="PANTHER" id="PTHR40055">
    <property type="entry name" value="TRANSCRIPTIONAL REGULATOR YGIV-RELATED"/>
    <property type="match status" value="1"/>
</dbReference>
<accession>A0A5S3XEP0</accession>
<dbReference type="SMART" id="SM00871">
    <property type="entry name" value="AraC_E_bind"/>
    <property type="match status" value="1"/>
</dbReference>
<evidence type="ECO:0000256" key="2">
    <source>
        <dbReference type="ARBA" id="ARBA00023125"/>
    </source>
</evidence>
<dbReference type="EMBL" id="PNCK01000061">
    <property type="protein sequence ID" value="TMP41152.1"/>
    <property type="molecule type" value="Genomic_DNA"/>
</dbReference>
<dbReference type="EMBL" id="PNCL01000201">
    <property type="protein sequence ID" value="TMP51578.1"/>
    <property type="molecule type" value="Genomic_DNA"/>
</dbReference>
<name>A0A5S3XEP0_9GAMM</name>
<dbReference type="InterPro" id="IPR020449">
    <property type="entry name" value="Tscrpt_reg_AraC-type_HTH"/>
</dbReference>
<proteinExistence type="predicted"/>
<dbReference type="Pfam" id="PF12833">
    <property type="entry name" value="HTH_18"/>
    <property type="match status" value="1"/>
</dbReference>
<evidence type="ECO:0000313" key="5">
    <source>
        <dbReference type="EMBL" id="TMP41152.1"/>
    </source>
</evidence>
<keyword evidence="1" id="KW-0805">Transcription regulation</keyword>
<sequence length="292" mass="33270">MSNATVNYILPLHRSIRRVCDYIDHNLDKQMTVTHLSEVAALSKYHFHRVFVASTNITVSKYILLARLKRASFELAFETDIKIIDIALKASFDSAEAFSRAFKRTFSQTPSEFRNQPQWPTWHRVLEQAAHKPIENTLNVDIVTFPKTQVAVLEHRGAPERVYETAGEFVNWRKSSGLSPIRSSLTFGLPNGDPSTMPASEFRFKIAGSVAKPIPSNDFGVLNAEISAMRCAKVTHRGSHNTLEQTIYLFYQHWLVDSDEQPAAHPCFFQYLNLIHEVDECDLRTDVFLPLC</sequence>
<gene>
    <name evidence="6" type="ORF">CWB96_22225</name>
    <name evidence="5" type="ORF">CWB97_15320</name>
</gene>
<evidence type="ECO:0000313" key="6">
    <source>
        <dbReference type="EMBL" id="TMP51578.1"/>
    </source>
</evidence>
<dbReference type="OrthoDB" id="282744at2"/>
<organism evidence="6 8">
    <name type="scientific">Pseudoalteromonas citrea</name>
    <dbReference type="NCBI Taxonomy" id="43655"/>
    <lineage>
        <taxon>Bacteria</taxon>
        <taxon>Pseudomonadati</taxon>
        <taxon>Pseudomonadota</taxon>
        <taxon>Gammaproteobacteria</taxon>
        <taxon>Alteromonadales</taxon>
        <taxon>Pseudoalteromonadaceae</taxon>
        <taxon>Pseudoalteromonas</taxon>
    </lineage>
</organism>
<evidence type="ECO:0000313" key="8">
    <source>
        <dbReference type="Proteomes" id="UP000307706"/>
    </source>
</evidence>
<reference evidence="6 8" key="1">
    <citation type="submission" date="2017-12" db="EMBL/GenBank/DDBJ databases">
        <authorList>
            <person name="Paulsen S."/>
            <person name="Gram L.K."/>
        </authorList>
    </citation>
    <scope>NUCLEOTIDE SEQUENCE [LARGE SCALE GENOMIC DNA]</scope>
    <source>
        <strain evidence="6 8">S2231</strain>
        <strain evidence="5">S2233</strain>
    </source>
</reference>
<reference evidence="6" key="3">
    <citation type="submission" date="2019-09" db="EMBL/GenBank/DDBJ databases">
        <title>Co-occurence of chitin degradation, pigmentation and bioactivity in marine Pseudoalteromonas.</title>
        <authorList>
            <person name="Sonnenschein E.C."/>
            <person name="Bech P.K."/>
        </authorList>
    </citation>
    <scope>NUCLEOTIDE SEQUENCE</scope>
    <source>
        <strain evidence="6">S2231</strain>
        <strain evidence="5 7">S2233</strain>
    </source>
</reference>
<evidence type="ECO:0000256" key="3">
    <source>
        <dbReference type="ARBA" id="ARBA00023163"/>
    </source>
</evidence>
<evidence type="ECO:0000259" key="4">
    <source>
        <dbReference type="PROSITE" id="PS01124"/>
    </source>
</evidence>
<feature type="domain" description="HTH araC/xylS-type" evidence="4">
    <location>
        <begin position="17"/>
        <end position="116"/>
    </location>
</feature>
<keyword evidence="7" id="KW-1185">Reference proteome</keyword>
<dbReference type="InterPro" id="IPR050908">
    <property type="entry name" value="SmbC-like"/>
</dbReference>
<dbReference type="InterPro" id="IPR011256">
    <property type="entry name" value="Reg_factor_effector_dom_sf"/>
</dbReference>
<dbReference type="InterPro" id="IPR009057">
    <property type="entry name" value="Homeodomain-like_sf"/>
</dbReference>
<protein>
    <submittedName>
        <fullName evidence="6">AraC family transcriptional regulator</fullName>
    </submittedName>
</protein>
<comment type="caution">
    <text evidence="6">The sequence shown here is derived from an EMBL/GenBank/DDBJ whole genome shotgun (WGS) entry which is preliminary data.</text>
</comment>
<evidence type="ECO:0000313" key="7">
    <source>
        <dbReference type="Proteomes" id="UP000305730"/>
    </source>
</evidence>
<dbReference type="PRINTS" id="PR00032">
    <property type="entry name" value="HTHARAC"/>
</dbReference>
<dbReference type="PANTHER" id="PTHR40055:SF1">
    <property type="entry name" value="TRANSCRIPTIONAL REGULATOR YGIV-RELATED"/>
    <property type="match status" value="1"/>
</dbReference>
<evidence type="ECO:0000256" key="1">
    <source>
        <dbReference type="ARBA" id="ARBA00023015"/>
    </source>
</evidence>
<reference evidence="8" key="2">
    <citation type="submission" date="2019-06" db="EMBL/GenBank/DDBJ databases">
        <title>Co-occurence of chitin degradation, pigmentation and bioactivity in marine Pseudoalteromonas.</title>
        <authorList>
            <person name="Sonnenschein E.C."/>
            <person name="Bech P.K."/>
        </authorList>
    </citation>
    <scope>NUCLEOTIDE SEQUENCE [LARGE SCALE GENOMIC DNA]</scope>
    <source>
        <strain evidence="8">S2231</strain>
    </source>
</reference>
<dbReference type="PROSITE" id="PS01124">
    <property type="entry name" value="HTH_ARAC_FAMILY_2"/>
    <property type="match status" value="1"/>
</dbReference>
<dbReference type="Pfam" id="PF06445">
    <property type="entry name" value="GyrI-like"/>
    <property type="match status" value="1"/>
</dbReference>
<keyword evidence="2" id="KW-0238">DNA-binding</keyword>
<dbReference type="AlphaFoldDB" id="A0A5S3XEP0"/>
<dbReference type="Proteomes" id="UP000307706">
    <property type="component" value="Unassembled WGS sequence"/>
</dbReference>
<dbReference type="SUPFAM" id="SSF46689">
    <property type="entry name" value="Homeodomain-like"/>
    <property type="match status" value="2"/>
</dbReference>
<dbReference type="SUPFAM" id="SSF55136">
    <property type="entry name" value="Probable bacterial effector-binding domain"/>
    <property type="match status" value="1"/>
</dbReference>
<dbReference type="InterPro" id="IPR010499">
    <property type="entry name" value="AraC_E-bd"/>
</dbReference>
<dbReference type="Gene3D" id="3.20.80.10">
    <property type="entry name" value="Regulatory factor, effector binding domain"/>
    <property type="match status" value="1"/>
</dbReference>
<dbReference type="Proteomes" id="UP000305730">
    <property type="component" value="Unassembled WGS sequence"/>
</dbReference>
<dbReference type="GO" id="GO:0043565">
    <property type="term" value="F:sequence-specific DNA binding"/>
    <property type="evidence" value="ECO:0007669"/>
    <property type="project" value="InterPro"/>
</dbReference>
<dbReference type="InterPro" id="IPR029442">
    <property type="entry name" value="GyrI-like"/>
</dbReference>
<dbReference type="InterPro" id="IPR018060">
    <property type="entry name" value="HTH_AraC"/>
</dbReference>